<organism evidence="1 2">
    <name type="scientific">Pseudonocardia hispaniensis</name>
    <dbReference type="NCBI Taxonomy" id="904933"/>
    <lineage>
        <taxon>Bacteria</taxon>
        <taxon>Bacillati</taxon>
        <taxon>Actinomycetota</taxon>
        <taxon>Actinomycetes</taxon>
        <taxon>Pseudonocardiales</taxon>
        <taxon>Pseudonocardiaceae</taxon>
        <taxon>Pseudonocardia</taxon>
    </lineage>
</organism>
<name>A0ABW1J0C9_9PSEU</name>
<comment type="caution">
    <text evidence="1">The sequence shown here is derived from an EMBL/GenBank/DDBJ whole genome shotgun (WGS) entry which is preliminary data.</text>
</comment>
<protein>
    <submittedName>
        <fullName evidence="1">Uncharacterized protein</fullName>
    </submittedName>
</protein>
<gene>
    <name evidence="1" type="ORF">ACFQE5_07460</name>
</gene>
<accession>A0ABW1J0C9</accession>
<dbReference type="RefSeq" id="WP_379584088.1">
    <property type="nucleotide sequence ID" value="NZ_JBHSQW010000015.1"/>
</dbReference>
<evidence type="ECO:0000313" key="1">
    <source>
        <dbReference type="EMBL" id="MFC5994047.1"/>
    </source>
</evidence>
<keyword evidence="2" id="KW-1185">Reference proteome</keyword>
<reference evidence="2" key="1">
    <citation type="journal article" date="2019" name="Int. J. Syst. Evol. Microbiol.">
        <title>The Global Catalogue of Microorganisms (GCM) 10K type strain sequencing project: providing services to taxonomists for standard genome sequencing and annotation.</title>
        <authorList>
            <consortium name="The Broad Institute Genomics Platform"/>
            <consortium name="The Broad Institute Genome Sequencing Center for Infectious Disease"/>
            <person name="Wu L."/>
            <person name="Ma J."/>
        </authorList>
    </citation>
    <scope>NUCLEOTIDE SEQUENCE [LARGE SCALE GENOMIC DNA]</scope>
    <source>
        <strain evidence="2">CCM 8391</strain>
    </source>
</reference>
<dbReference type="Proteomes" id="UP001596302">
    <property type="component" value="Unassembled WGS sequence"/>
</dbReference>
<dbReference type="EMBL" id="JBHSQW010000015">
    <property type="protein sequence ID" value="MFC5994047.1"/>
    <property type="molecule type" value="Genomic_DNA"/>
</dbReference>
<sequence>MVDDLWWREEDAEYIRHRSRRYPGATNIEPAWTAADPRRIVHDPDPKSRTGAVRVIGYSPSAGFVATIIATGAAHAGVTAWKSSGADLRDYEGQDPR</sequence>
<proteinExistence type="predicted"/>
<evidence type="ECO:0000313" key="2">
    <source>
        <dbReference type="Proteomes" id="UP001596302"/>
    </source>
</evidence>